<accession>A0A5J5CCZ9</accession>
<dbReference type="InterPro" id="IPR011992">
    <property type="entry name" value="EF-hand-dom_pair"/>
</dbReference>
<evidence type="ECO:0000313" key="3">
    <source>
        <dbReference type="Proteomes" id="UP000327493"/>
    </source>
</evidence>
<keyword evidence="3" id="KW-1185">Reference proteome</keyword>
<comment type="caution">
    <text evidence="2">The sequence shown here is derived from an EMBL/GenBank/DDBJ whole genome shotgun (WGS) entry which is preliminary data.</text>
</comment>
<dbReference type="AlphaFoldDB" id="A0A5J5CCZ9"/>
<organism evidence="2 3">
    <name type="scientific">Etheostoma spectabile</name>
    <name type="common">orangethroat darter</name>
    <dbReference type="NCBI Taxonomy" id="54343"/>
    <lineage>
        <taxon>Eukaryota</taxon>
        <taxon>Metazoa</taxon>
        <taxon>Chordata</taxon>
        <taxon>Craniata</taxon>
        <taxon>Vertebrata</taxon>
        <taxon>Euteleostomi</taxon>
        <taxon>Actinopterygii</taxon>
        <taxon>Neopterygii</taxon>
        <taxon>Teleostei</taxon>
        <taxon>Neoteleostei</taxon>
        <taxon>Acanthomorphata</taxon>
        <taxon>Eupercaria</taxon>
        <taxon>Perciformes</taxon>
        <taxon>Percoidei</taxon>
        <taxon>Percidae</taxon>
        <taxon>Etheostomatinae</taxon>
        <taxon>Etheostoma</taxon>
    </lineage>
</organism>
<dbReference type="Gene3D" id="1.10.238.10">
    <property type="entry name" value="EF-hand"/>
    <property type="match status" value="1"/>
</dbReference>
<evidence type="ECO:0000256" key="1">
    <source>
        <dbReference type="SAM" id="MobiDB-lite"/>
    </source>
</evidence>
<dbReference type="SUPFAM" id="SSF47473">
    <property type="entry name" value="EF-hand"/>
    <property type="match status" value="1"/>
</dbReference>
<feature type="region of interest" description="Disordered" evidence="1">
    <location>
        <begin position="43"/>
        <end position="62"/>
    </location>
</feature>
<protein>
    <recommendedName>
        <fullName evidence="4">EF-hand domain-containing protein</fullName>
    </recommendedName>
</protein>
<evidence type="ECO:0000313" key="2">
    <source>
        <dbReference type="EMBL" id="KAA8579627.1"/>
    </source>
</evidence>
<dbReference type="Proteomes" id="UP000327493">
    <property type="component" value="Chromosome 24"/>
</dbReference>
<name>A0A5J5CCZ9_9PERO</name>
<sequence length="94" mass="10804">LHTPPHPHPPPLLQYKVCCPSSASTLWTTSAWTHFELKRKVDNDGPGDLDGRHHRRVSEGLDTDGDSECDFQEFMTFISMVTVFCHEFFQQEDD</sequence>
<evidence type="ECO:0008006" key="4">
    <source>
        <dbReference type="Google" id="ProtNLM"/>
    </source>
</evidence>
<dbReference type="EMBL" id="VOFY01000024">
    <property type="protein sequence ID" value="KAA8579627.1"/>
    <property type="molecule type" value="Genomic_DNA"/>
</dbReference>
<proteinExistence type="predicted"/>
<feature type="non-terminal residue" evidence="2">
    <location>
        <position position="1"/>
    </location>
</feature>
<reference evidence="2 3" key="1">
    <citation type="submission" date="2019-08" db="EMBL/GenBank/DDBJ databases">
        <title>A chromosome-level genome assembly, high-density linkage maps, and genome scans reveal the genomic architecture of hybrid incompatibilities underlying speciation via character displacement in darters (Percidae: Etheostominae).</title>
        <authorList>
            <person name="Moran R.L."/>
            <person name="Catchen J.M."/>
            <person name="Fuller R.C."/>
        </authorList>
    </citation>
    <scope>NUCLEOTIDE SEQUENCE [LARGE SCALE GENOMIC DNA]</scope>
    <source>
        <strain evidence="2">EspeVRDwgs_2016</strain>
        <tissue evidence="2">Muscle</tissue>
    </source>
</reference>
<gene>
    <name evidence="2" type="ORF">FQN60_006720</name>
</gene>